<sequence length="103" mass="10820">GALASNATLTTTTLAPTTQSARTSTITALPSTASTTTLTTSATTLTTTPQTVFTCKNEGFYADPNNPHKFYRCVQQPDGSYVTYAFDCAPGTVFNATLSTCTF</sequence>
<dbReference type="EMBL" id="GBBK01004637">
    <property type="protein sequence ID" value="JAC19845.1"/>
    <property type="molecule type" value="mRNA"/>
</dbReference>
<dbReference type="Gene3D" id="3.20.20.80">
    <property type="entry name" value="Glycosidases"/>
    <property type="match status" value="1"/>
</dbReference>
<dbReference type="Pfam" id="PF01607">
    <property type="entry name" value="CBM_14"/>
    <property type="match status" value="1"/>
</dbReference>
<dbReference type="PROSITE" id="PS50940">
    <property type="entry name" value="CHIT_BIND_II"/>
    <property type="match status" value="1"/>
</dbReference>
<feature type="domain" description="Chitin-binding type-2" evidence="1">
    <location>
        <begin position="52"/>
        <end position="103"/>
    </location>
</feature>
<name>A0A023FFH2_AMBCJ</name>
<evidence type="ECO:0000313" key="2">
    <source>
        <dbReference type="EMBL" id="JAC19845.1"/>
    </source>
</evidence>
<feature type="non-terminal residue" evidence="2">
    <location>
        <position position="1"/>
    </location>
</feature>
<dbReference type="GO" id="GO:0008061">
    <property type="term" value="F:chitin binding"/>
    <property type="evidence" value="ECO:0007669"/>
    <property type="project" value="InterPro"/>
</dbReference>
<reference evidence="2" key="1">
    <citation type="submission" date="2014-03" db="EMBL/GenBank/DDBJ databases">
        <title>The sialotranscriptome of Amblyomma triste, Amblyomma parvum and Amblyomma cajennense ticks, uncovered by 454-based RNA-seq.</title>
        <authorList>
            <person name="Garcia G.R."/>
            <person name="Gardinassi L.G."/>
            <person name="Ribeiro J.M."/>
            <person name="Anatriello E."/>
            <person name="Ferreira B.R."/>
            <person name="Moreira H.N."/>
            <person name="Mafra C."/>
            <person name="Olegario M.M."/>
            <person name="Szabo P.J."/>
            <person name="Miranda-Santos I.K."/>
            <person name="Maruyama S.R."/>
        </authorList>
    </citation>
    <scope>NUCLEOTIDE SEQUENCE</scope>
    <source>
        <strain evidence="2">Uberlandia</strain>
        <tissue evidence="2">Salivary glands</tissue>
    </source>
</reference>
<dbReference type="GO" id="GO:0005576">
    <property type="term" value="C:extracellular region"/>
    <property type="evidence" value="ECO:0007669"/>
    <property type="project" value="InterPro"/>
</dbReference>
<evidence type="ECO:0000259" key="1">
    <source>
        <dbReference type="PROSITE" id="PS50940"/>
    </source>
</evidence>
<dbReference type="InterPro" id="IPR036508">
    <property type="entry name" value="Chitin-bd_dom_sf"/>
</dbReference>
<dbReference type="SMART" id="SM00494">
    <property type="entry name" value="ChtBD2"/>
    <property type="match status" value="1"/>
</dbReference>
<dbReference type="AlphaFoldDB" id="A0A023FFH2"/>
<organism evidence="2">
    <name type="scientific">Amblyomma cajennense</name>
    <name type="common">Cayenne tick</name>
    <name type="synonym">Acarus cajennensis</name>
    <dbReference type="NCBI Taxonomy" id="34607"/>
    <lineage>
        <taxon>Eukaryota</taxon>
        <taxon>Metazoa</taxon>
        <taxon>Ecdysozoa</taxon>
        <taxon>Arthropoda</taxon>
        <taxon>Chelicerata</taxon>
        <taxon>Arachnida</taxon>
        <taxon>Acari</taxon>
        <taxon>Parasitiformes</taxon>
        <taxon>Ixodida</taxon>
        <taxon>Ixodoidea</taxon>
        <taxon>Ixodidae</taxon>
        <taxon>Amblyomminae</taxon>
        <taxon>Amblyomma</taxon>
    </lineage>
</organism>
<accession>A0A023FFH2</accession>
<proteinExistence type="evidence at transcript level"/>
<dbReference type="SUPFAM" id="SSF57625">
    <property type="entry name" value="Invertebrate chitin-binding proteins"/>
    <property type="match status" value="1"/>
</dbReference>
<protein>
    <submittedName>
        <fullName evidence="2">Putative chitin-binding domain type 2</fullName>
    </submittedName>
</protein>
<dbReference type="InterPro" id="IPR002557">
    <property type="entry name" value="Chitin-bd_dom"/>
</dbReference>